<comment type="caution">
    <text evidence="1">The sequence shown here is derived from an EMBL/GenBank/DDBJ whole genome shotgun (WGS) entry which is preliminary data.</text>
</comment>
<dbReference type="RefSeq" id="WP_142642907.1">
    <property type="nucleotide sequence ID" value="NZ_VDGI01000013.1"/>
</dbReference>
<dbReference type="Proteomes" id="UP000316626">
    <property type="component" value="Unassembled WGS sequence"/>
</dbReference>
<protein>
    <submittedName>
        <fullName evidence="1">Uncharacterized protein</fullName>
    </submittedName>
</protein>
<organism evidence="1 2">
    <name type="scientific">Psychrobacillus vulpis</name>
    <dbReference type="NCBI Taxonomy" id="2325572"/>
    <lineage>
        <taxon>Bacteria</taxon>
        <taxon>Bacillati</taxon>
        <taxon>Bacillota</taxon>
        <taxon>Bacilli</taxon>
        <taxon>Bacillales</taxon>
        <taxon>Bacillaceae</taxon>
        <taxon>Psychrobacillus</taxon>
    </lineage>
</organism>
<dbReference type="PROSITE" id="PS51257">
    <property type="entry name" value="PROKAR_LIPOPROTEIN"/>
    <property type="match status" value="1"/>
</dbReference>
<evidence type="ECO:0000313" key="2">
    <source>
        <dbReference type="Proteomes" id="UP000316626"/>
    </source>
</evidence>
<gene>
    <name evidence="1" type="ORF">FG384_12315</name>
</gene>
<reference evidence="1 2" key="1">
    <citation type="submission" date="2019-06" db="EMBL/GenBank/DDBJ databases">
        <title>Psychrobacillus vulpis sp. nov., a new species isolated from feces of a red fox that inhabits in The Tablas de Daimiel Natural Park, Albacete, Spain.</title>
        <authorList>
            <person name="Rodriguez M."/>
            <person name="Reina J.C."/>
            <person name="Bejar V."/>
            <person name="Llamas I."/>
        </authorList>
    </citation>
    <scope>NUCLEOTIDE SEQUENCE [LARGE SCALE GENOMIC DNA]</scope>
    <source>
        <strain evidence="1 2">Z8</strain>
    </source>
</reference>
<dbReference type="AlphaFoldDB" id="A0A544TPT2"/>
<dbReference type="OrthoDB" id="2615630at2"/>
<sequence>MMKKSILLIFILLFLSFLSGCNQSPKIDIAESLTKSEKQFKMSDGIECVSAFDGDSVKFRLLLEVKPTKKEATILFEKILDTIVSNSNTPDTWDFYSAEFDLSYENSIIYEGNKEAGKSLIVKEVSK</sequence>
<proteinExistence type="predicted"/>
<name>A0A544TPT2_9BACI</name>
<accession>A0A544TPT2</accession>
<evidence type="ECO:0000313" key="1">
    <source>
        <dbReference type="EMBL" id="TQR19429.1"/>
    </source>
</evidence>
<keyword evidence="2" id="KW-1185">Reference proteome</keyword>
<dbReference type="EMBL" id="VDGI01000013">
    <property type="protein sequence ID" value="TQR19429.1"/>
    <property type="molecule type" value="Genomic_DNA"/>
</dbReference>